<dbReference type="GO" id="GO:0005886">
    <property type="term" value="C:plasma membrane"/>
    <property type="evidence" value="ECO:0007669"/>
    <property type="project" value="UniProtKB-SubCell"/>
</dbReference>
<dbReference type="RefSeq" id="WP_096591613.1">
    <property type="nucleotide sequence ID" value="NZ_MWRM01000008.1"/>
</dbReference>
<dbReference type="GO" id="GO:0065002">
    <property type="term" value="P:intracellular protein transmembrane transport"/>
    <property type="evidence" value="ECO:0007669"/>
    <property type="project" value="UniProtKB-UniRule"/>
</dbReference>
<evidence type="ECO:0000256" key="6">
    <source>
        <dbReference type="ARBA" id="ARBA00023010"/>
    </source>
</evidence>
<comment type="function">
    <text evidence="8">Part of the accessory SecA2/SecY2 system specifically required for export of possible cell wall proteins. The central subunit of a protein translocation channel.</text>
</comment>
<keyword evidence="6 8" id="KW-0811">Translocation</keyword>
<reference evidence="10 11" key="1">
    <citation type="journal article" date="2017" name="PLoS ONE">
        <title>Development of a real-time PCR for detection of Staphylococcus pseudintermedius using a novel automated comparison of whole-genome sequences.</title>
        <authorList>
            <person name="Verstappen K.M."/>
            <person name="Huijbregts L."/>
            <person name="Spaninks M."/>
            <person name="Wagenaar J.A."/>
            <person name="Fluit A.C."/>
            <person name="Duim B."/>
        </authorList>
    </citation>
    <scope>NUCLEOTIDE SEQUENCE [LARGE SCALE GENOMIC DNA]</scope>
    <source>
        <strain evidence="10 11">215070706401-1</strain>
    </source>
</reference>
<evidence type="ECO:0000256" key="2">
    <source>
        <dbReference type="ARBA" id="ARBA00022475"/>
    </source>
</evidence>
<keyword evidence="1 8" id="KW-0813">Transport</keyword>
<comment type="similarity">
    <text evidence="8">Belongs to the SecY/SEC61-alpha family. SecY2 subfamily.</text>
</comment>
<keyword evidence="4 8" id="KW-0653">Protein transport</keyword>
<dbReference type="InterPro" id="IPR002208">
    <property type="entry name" value="SecY/SEC61-alpha"/>
</dbReference>
<evidence type="ECO:0000256" key="9">
    <source>
        <dbReference type="NCBIfam" id="TIGR02920"/>
    </source>
</evidence>
<dbReference type="AlphaFoldDB" id="A0A2A4GVV5"/>
<dbReference type="EMBL" id="MWUU01000013">
    <property type="protein sequence ID" value="PCF54397.1"/>
    <property type="molecule type" value="Genomic_DNA"/>
</dbReference>
<evidence type="ECO:0000256" key="4">
    <source>
        <dbReference type="ARBA" id="ARBA00022927"/>
    </source>
</evidence>
<comment type="subcellular location">
    <subcellularLocation>
        <location evidence="8">Cell membrane</location>
        <topology evidence="8">Multi-pass membrane protein</topology>
    </subcellularLocation>
</comment>
<dbReference type="Gene3D" id="1.10.3370.10">
    <property type="entry name" value="SecY subunit domain"/>
    <property type="match status" value="1"/>
</dbReference>
<accession>A0A2A4GVV5</accession>
<name>A0A2A4GVV5_9STAP</name>
<dbReference type="InterPro" id="IPR014269">
    <property type="entry name" value="SecY2"/>
</dbReference>
<sequence length="401" mass="46156">MRRIVKNMEYKILYKRFMFTCLVLFVYMIGTHIAIVPEQEKKLGHSFIELGVSNVGGDLSRLNIFTLGLGPWLTAMIIFMLFAYRNMDKYAKQTKAERHYKEKLLTLFLSVIQGSFVVHQNITIIQDHHLNPFVVLLVLVTGAMLLVWLADRNMRYGLAGPMPIVMLSIIKSIFYQGGINLSVSTLTIVIIISVLVIVLLILLFIELVERHLFYRDIMNVSSQDIVTYVAWKYNPAGSISIMVSLSLFTIFNMLIQLFTLAIPFRFDISDFLTLTNPKGVTLYLLLQFVLGYFLSRFLINTPQKAKDFLKSGNYFSGIYPGKDTAHYLNQVARRVCFIGAMTVTLIIGIPLYCALLVPHLSQEIFFIIQLVMLVYISVNIAETIKTYLYFDEYKLFLNKYW</sequence>
<comment type="caution">
    <text evidence="10">The sequence shown here is derived from an EMBL/GenBank/DDBJ whole genome shotgun (WGS) entry which is preliminary data.</text>
</comment>
<evidence type="ECO:0000256" key="8">
    <source>
        <dbReference type="HAMAP-Rule" id="MF_01466"/>
    </source>
</evidence>
<keyword evidence="5 8" id="KW-1133">Transmembrane helix</keyword>
<evidence type="ECO:0000256" key="5">
    <source>
        <dbReference type="ARBA" id="ARBA00022989"/>
    </source>
</evidence>
<gene>
    <name evidence="8" type="primary">secY2</name>
    <name evidence="10" type="ORF">B5C08_09915</name>
</gene>
<keyword evidence="3 8" id="KW-0812">Transmembrane</keyword>
<proteinExistence type="inferred from homology"/>
<dbReference type="HAMAP" id="MF_01466">
    <property type="entry name" value="SecY2"/>
    <property type="match status" value="1"/>
</dbReference>
<dbReference type="GO" id="GO:0006605">
    <property type="term" value="P:protein targeting"/>
    <property type="evidence" value="ECO:0007669"/>
    <property type="project" value="UniProtKB-UniRule"/>
</dbReference>
<comment type="subunit">
    <text evidence="8">Component of the accessory SecA2/SecY2 protein translocase complex required to export cell wall proteins. May form heterotrimers with SecE and SecG subunits.</text>
</comment>
<evidence type="ECO:0000256" key="7">
    <source>
        <dbReference type="ARBA" id="ARBA00023136"/>
    </source>
</evidence>
<feature type="transmembrane region" description="Helical" evidence="8">
    <location>
        <begin position="335"/>
        <end position="358"/>
    </location>
</feature>
<feature type="transmembrane region" description="Helical" evidence="8">
    <location>
        <begin position="104"/>
        <end position="124"/>
    </location>
</feature>
<feature type="transmembrane region" description="Helical" evidence="8">
    <location>
        <begin position="181"/>
        <end position="205"/>
    </location>
</feature>
<feature type="transmembrane region" description="Helical" evidence="8">
    <location>
        <begin position="12"/>
        <end position="35"/>
    </location>
</feature>
<feature type="transmembrane region" description="Helical" evidence="8">
    <location>
        <begin position="282"/>
        <end position="299"/>
    </location>
</feature>
<feature type="transmembrane region" description="Helical" evidence="8">
    <location>
        <begin position="364"/>
        <end position="381"/>
    </location>
</feature>
<dbReference type="NCBIfam" id="NF009082">
    <property type="entry name" value="PRK12417.1"/>
    <property type="match status" value="1"/>
</dbReference>
<feature type="transmembrane region" description="Helical" evidence="8">
    <location>
        <begin position="130"/>
        <end position="149"/>
    </location>
</feature>
<evidence type="ECO:0000256" key="1">
    <source>
        <dbReference type="ARBA" id="ARBA00022448"/>
    </source>
</evidence>
<feature type="transmembrane region" description="Helical" evidence="8">
    <location>
        <begin position="241"/>
        <end position="262"/>
    </location>
</feature>
<protein>
    <recommendedName>
        <fullName evidence="8 9">Accessory Sec system protein translocase subunit SecY2</fullName>
    </recommendedName>
</protein>
<dbReference type="Pfam" id="PF00344">
    <property type="entry name" value="SecY"/>
    <property type="match status" value="1"/>
</dbReference>
<feature type="transmembrane region" description="Helical" evidence="8">
    <location>
        <begin position="64"/>
        <end position="84"/>
    </location>
</feature>
<dbReference type="NCBIfam" id="TIGR02920">
    <property type="entry name" value="acc_sec_Y2"/>
    <property type="match status" value="1"/>
</dbReference>
<evidence type="ECO:0000313" key="10">
    <source>
        <dbReference type="EMBL" id="PCF54397.1"/>
    </source>
</evidence>
<organism evidence="10 11">
    <name type="scientific">Staphylococcus delphini</name>
    <dbReference type="NCBI Taxonomy" id="53344"/>
    <lineage>
        <taxon>Bacteria</taxon>
        <taxon>Bacillati</taxon>
        <taxon>Bacillota</taxon>
        <taxon>Bacilli</taxon>
        <taxon>Bacillales</taxon>
        <taxon>Staphylococcaceae</taxon>
        <taxon>Staphylococcus</taxon>
        <taxon>Staphylococcus intermedius group</taxon>
    </lineage>
</organism>
<evidence type="ECO:0000256" key="3">
    <source>
        <dbReference type="ARBA" id="ARBA00022692"/>
    </source>
</evidence>
<keyword evidence="2 8" id="KW-1003">Cell membrane</keyword>
<dbReference type="PIRSF" id="PIRSF004557">
    <property type="entry name" value="SecY"/>
    <property type="match status" value="1"/>
</dbReference>
<dbReference type="Proteomes" id="UP000218335">
    <property type="component" value="Unassembled WGS sequence"/>
</dbReference>
<dbReference type="InterPro" id="IPR023201">
    <property type="entry name" value="SecY_dom_sf"/>
</dbReference>
<dbReference type="PRINTS" id="PR00303">
    <property type="entry name" value="SECYTRNLCASE"/>
</dbReference>
<evidence type="ECO:0000313" key="11">
    <source>
        <dbReference type="Proteomes" id="UP000218335"/>
    </source>
</evidence>
<feature type="transmembrane region" description="Helical" evidence="8">
    <location>
        <begin position="156"/>
        <end position="175"/>
    </location>
</feature>
<dbReference type="SUPFAM" id="SSF103491">
    <property type="entry name" value="Preprotein translocase SecY subunit"/>
    <property type="match status" value="1"/>
</dbReference>
<keyword evidence="7 8" id="KW-0472">Membrane</keyword>